<dbReference type="SUPFAM" id="SSF51045">
    <property type="entry name" value="WW domain"/>
    <property type="match status" value="1"/>
</dbReference>
<organism evidence="3 4">
    <name type="scientific">Octopus sinensis</name>
    <name type="common">East Asian common octopus</name>
    <dbReference type="NCBI Taxonomy" id="2607531"/>
    <lineage>
        <taxon>Eukaryota</taxon>
        <taxon>Metazoa</taxon>
        <taxon>Spiralia</taxon>
        <taxon>Lophotrochozoa</taxon>
        <taxon>Mollusca</taxon>
        <taxon>Cephalopoda</taxon>
        <taxon>Coleoidea</taxon>
        <taxon>Octopodiformes</taxon>
        <taxon>Octopoda</taxon>
        <taxon>Incirrata</taxon>
        <taxon>Octopodidae</taxon>
        <taxon>Octopus</taxon>
    </lineage>
</organism>
<dbReference type="PROSITE" id="PS50020">
    <property type="entry name" value="WW_DOMAIN_2"/>
    <property type="match status" value="1"/>
</dbReference>
<dbReference type="Gene3D" id="3.40.30.10">
    <property type="entry name" value="Glutaredoxin"/>
    <property type="match status" value="1"/>
</dbReference>
<evidence type="ECO:0000313" key="3">
    <source>
        <dbReference type="Proteomes" id="UP000515154"/>
    </source>
</evidence>
<keyword evidence="3" id="KW-1185">Reference proteome</keyword>
<dbReference type="InterPro" id="IPR036020">
    <property type="entry name" value="WW_dom_sf"/>
</dbReference>
<evidence type="ECO:0000259" key="2">
    <source>
        <dbReference type="PROSITE" id="PS50020"/>
    </source>
</evidence>
<feature type="domain" description="WW" evidence="2">
    <location>
        <begin position="115"/>
        <end position="149"/>
    </location>
</feature>
<dbReference type="Proteomes" id="UP000515154">
    <property type="component" value="Unplaced"/>
</dbReference>
<dbReference type="CDD" id="cd00201">
    <property type="entry name" value="WW"/>
    <property type="match status" value="1"/>
</dbReference>
<dbReference type="InterPro" id="IPR001202">
    <property type="entry name" value="WW_dom"/>
</dbReference>
<dbReference type="AlphaFoldDB" id="A0A6P7TY49"/>
<feature type="compositionally biased region" description="Basic and acidic residues" evidence="1">
    <location>
        <begin position="202"/>
        <end position="212"/>
    </location>
</feature>
<dbReference type="KEGG" id="osn:115231498"/>
<accession>A0A6P7TY49</accession>
<dbReference type="SMART" id="SM00456">
    <property type="entry name" value="WW"/>
    <property type="match status" value="1"/>
</dbReference>
<evidence type="ECO:0000313" key="4">
    <source>
        <dbReference type="RefSeq" id="XP_029657374.1"/>
    </source>
</evidence>
<gene>
    <name evidence="4" type="primary">LOC115231498</name>
</gene>
<dbReference type="RefSeq" id="XP_029657374.1">
    <property type="nucleotide sequence ID" value="XM_029801514.2"/>
</dbReference>
<protein>
    <submittedName>
        <fullName evidence="4">Polyglutamine-binding protein 1</fullName>
    </submittedName>
</protein>
<feature type="compositionally biased region" description="Acidic residues" evidence="1">
    <location>
        <begin position="183"/>
        <end position="201"/>
    </location>
</feature>
<reference evidence="4" key="1">
    <citation type="submission" date="2025-08" db="UniProtKB">
        <authorList>
            <consortium name="RefSeq"/>
        </authorList>
    </citation>
    <scope>IDENTIFICATION</scope>
</reference>
<feature type="region of interest" description="Disordered" evidence="1">
    <location>
        <begin position="160"/>
        <end position="272"/>
    </location>
</feature>
<sequence>MPLPAALLAKLSKRGIIKAQEAKKPEDVEEVFAEDYDEPTQPFSMMDPVGAPAVLQEEPVTKKEETVESLDEVACPNKSNPYHKCTEYCLKRYGKITFTPDPETERRRLRMLMKYPLPEGWQEIPDKATNRYYYWNVVTDQVSWLSPLHPKARIIAAESKALETDKTSPPKSGIDSDGMGNDSDVEEEDLSGSELDEDSSEEEQRQKVERNNKKNSRSRGPSNLDPMDPAAYSNAPRGTWSTGLDKRGEAKTGADVTASGPLYQQRPYPAPGDVLRMNRQLVED</sequence>
<dbReference type="Gene3D" id="2.20.70.10">
    <property type="match status" value="1"/>
</dbReference>
<name>A0A6P7TY49_9MOLL</name>
<dbReference type="Pfam" id="PF00397">
    <property type="entry name" value="WW"/>
    <property type="match status" value="1"/>
</dbReference>
<proteinExistence type="predicted"/>
<evidence type="ECO:0000256" key="1">
    <source>
        <dbReference type="SAM" id="MobiDB-lite"/>
    </source>
</evidence>